<evidence type="ECO:0000256" key="6">
    <source>
        <dbReference type="PIRNR" id="PIRNR000446"/>
    </source>
</evidence>
<dbReference type="AlphaFoldDB" id="A0A1Y0I7T9"/>
<dbReference type="PANTHER" id="PTHR42681">
    <property type="entry name" value="MALONYL-COA-ACYL CARRIER PROTEIN TRANSACYLASE, MITOCHONDRIAL"/>
    <property type="match status" value="1"/>
</dbReference>
<gene>
    <name evidence="9" type="ORF">OLMES_2223</name>
</gene>
<evidence type="ECO:0000313" key="9">
    <source>
        <dbReference type="EMBL" id="ARU56290.1"/>
    </source>
</evidence>
<dbReference type="EMBL" id="CP021425">
    <property type="protein sequence ID" value="ARU56290.1"/>
    <property type="molecule type" value="Genomic_DNA"/>
</dbReference>
<dbReference type="PANTHER" id="PTHR42681:SF1">
    <property type="entry name" value="MALONYL-COA-ACYL CARRIER PROTEIN TRANSACYLASE, MITOCHONDRIAL"/>
    <property type="match status" value="1"/>
</dbReference>
<keyword evidence="4 6" id="KW-0012">Acyltransferase</keyword>
<name>A0A1Y0I7T9_9GAMM</name>
<keyword evidence="10" id="KW-1185">Reference proteome</keyword>
<dbReference type="PIRSF" id="PIRSF000446">
    <property type="entry name" value="Mct"/>
    <property type="match status" value="1"/>
</dbReference>
<dbReference type="EC" id="2.3.1.39" evidence="1 6"/>
<evidence type="ECO:0000259" key="8">
    <source>
        <dbReference type="SMART" id="SM00827"/>
    </source>
</evidence>
<dbReference type="SUPFAM" id="SSF52151">
    <property type="entry name" value="FabD/lysophospholipase-like"/>
    <property type="match status" value="1"/>
</dbReference>
<evidence type="ECO:0000256" key="2">
    <source>
        <dbReference type="ARBA" id="ARBA00018953"/>
    </source>
</evidence>
<dbReference type="Pfam" id="PF00698">
    <property type="entry name" value="Acyl_transf_1"/>
    <property type="match status" value="1"/>
</dbReference>
<dbReference type="SMART" id="SM00827">
    <property type="entry name" value="PKS_AT"/>
    <property type="match status" value="1"/>
</dbReference>
<dbReference type="Proteomes" id="UP000196027">
    <property type="component" value="Chromosome"/>
</dbReference>
<evidence type="ECO:0000256" key="4">
    <source>
        <dbReference type="ARBA" id="ARBA00023315"/>
    </source>
</evidence>
<feature type="active site" evidence="7">
    <location>
        <position position="208"/>
    </location>
</feature>
<dbReference type="NCBIfam" id="TIGR00128">
    <property type="entry name" value="fabD"/>
    <property type="match status" value="1"/>
</dbReference>
<dbReference type="Gene3D" id="3.40.366.10">
    <property type="entry name" value="Malonyl-Coenzyme A Acyl Carrier Protein, domain 2"/>
    <property type="match status" value="1"/>
</dbReference>
<evidence type="ECO:0000313" key="10">
    <source>
        <dbReference type="Proteomes" id="UP000196027"/>
    </source>
</evidence>
<dbReference type="GO" id="GO:0005829">
    <property type="term" value="C:cytosol"/>
    <property type="evidence" value="ECO:0007669"/>
    <property type="project" value="TreeGrafter"/>
</dbReference>
<dbReference type="InterPro" id="IPR004410">
    <property type="entry name" value="Malonyl_CoA-ACP_transAc_FabD"/>
</dbReference>
<comment type="catalytic activity">
    <reaction evidence="5 6">
        <text>holo-[ACP] + malonyl-CoA = malonyl-[ACP] + CoA</text>
        <dbReference type="Rhea" id="RHEA:41792"/>
        <dbReference type="Rhea" id="RHEA-COMP:9623"/>
        <dbReference type="Rhea" id="RHEA-COMP:9685"/>
        <dbReference type="ChEBI" id="CHEBI:57287"/>
        <dbReference type="ChEBI" id="CHEBI:57384"/>
        <dbReference type="ChEBI" id="CHEBI:64479"/>
        <dbReference type="ChEBI" id="CHEBI:78449"/>
        <dbReference type="EC" id="2.3.1.39"/>
    </reaction>
</comment>
<feature type="active site" evidence="7">
    <location>
        <position position="96"/>
    </location>
</feature>
<reference evidence="9 10" key="1">
    <citation type="submission" date="2017-05" db="EMBL/GenBank/DDBJ databases">
        <title>Genomic insights into alkan degradation activity of Oleiphilus messinensis.</title>
        <authorList>
            <person name="Kozyavkin S.A."/>
            <person name="Slesarev A.I."/>
            <person name="Golyshin P.N."/>
            <person name="Korzhenkov A."/>
            <person name="Golyshina O.N."/>
            <person name="Toshchakov S.V."/>
        </authorList>
    </citation>
    <scope>NUCLEOTIDE SEQUENCE [LARGE SCALE GENOMIC DNA]</scope>
    <source>
        <strain evidence="9 10">ME102</strain>
    </source>
</reference>
<dbReference type="GO" id="GO:0006633">
    <property type="term" value="P:fatty acid biosynthetic process"/>
    <property type="evidence" value="ECO:0007669"/>
    <property type="project" value="TreeGrafter"/>
</dbReference>
<organism evidence="9 10">
    <name type="scientific">Oleiphilus messinensis</name>
    <dbReference type="NCBI Taxonomy" id="141451"/>
    <lineage>
        <taxon>Bacteria</taxon>
        <taxon>Pseudomonadati</taxon>
        <taxon>Pseudomonadota</taxon>
        <taxon>Gammaproteobacteria</taxon>
        <taxon>Oceanospirillales</taxon>
        <taxon>Oleiphilaceae</taxon>
        <taxon>Oleiphilus</taxon>
    </lineage>
</organism>
<dbReference type="KEGG" id="ome:OLMES_2223"/>
<dbReference type="GO" id="GO:0004314">
    <property type="term" value="F:[acyl-carrier-protein] S-malonyltransferase activity"/>
    <property type="evidence" value="ECO:0007669"/>
    <property type="project" value="UniProtKB-EC"/>
</dbReference>
<evidence type="ECO:0000256" key="7">
    <source>
        <dbReference type="PIRSR" id="PIRSR000446-1"/>
    </source>
</evidence>
<dbReference type="FunFam" id="3.30.70.250:FF:000001">
    <property type="entry name" value="Malonyl CoA-acyl carrier protein transacylase"/>
    <property type="match status" value="1"/>
</dbReference>
<dbReference type="SUPFAM" id="SSF55048">
    <property type="entry name" value="Probable ACP-binding domain of malonyl-CoA ACP transacylase"/>
    <property type="match status" value="1"/>
</dbReference>
<dbReference type="Gene3D" id="3.30.70.250">
    <property type="entry name" value="Malonyl-CoA ACP transacylase, ACP-binding"/>
    <property type="match status" value="1"/>
</dbReference>
<sequence>MMSSIYVFPGQGSQSVGMLADYIEQFAVVRETVEQASQVLGYDIAELMLNGPEDKLNQTQVTQPAVLVASVALWRAIQDNLGGSELPQPSYMAGHSLGEYSALVCSGALEFESAVALVAVRAGLMQGAVPVGEGGMAAILGLPDDEVVSICAEITADANHGVIEAVNFNSPGQVVIAGNHDLLESACAALKAGGAKRAALLSVSVPAHSSLMKTAAGEFEQALNEAELKMPNLPLIQNVTARPAQNVAELRANLVQQLFSPVKWTDSVRWAAEQGVDTVVECGPGKVLSGLTKRIDKSLQSVSLSRADSILNT</sequence>
<dbReference type="InterPro" id="IPR001227">
    <property type="entry name" value="Ac_transferase_dom_sf"/>
</dbReference>
<keyword evidence="3 6" id="KW-0808">Transferase</keyword>
<dbReference type="InterPro" id="IPR024925">
    <property type="entry name" value="Malonyl_CoA-ACP_transAc"/>
</dbReference>
<dbReference type="InterPro" id="IPR050858">
    <property type="entry name" value="Mal-CoA-ACP_Trans/PKS_FabD"/>
</dbReference>
<dbReference type="InterPro" id="IPR016036">
    <property type="entry name" value="Malonyl_transacylase_ACP-bd"/>
</dbReference>
<evidence type="ECO:0000256" key="3">
    <source>
        <dbReference type="ARBA" id="ARBA00022679"/>
    </source>
</evidence>
<proteinExistence type="inferred from homology"/>
<comment type="similarity">
    <text evidence="6">Belongs to the fabD family.</text>
</comment>
<protein>
    <recommendedName>
        <fullName evidence="2 6">Malonyl CoA-acyl carrier protein transacylase</fullName>
        <ecNumber evidence="1 6">2.3.1.39</ecNumber>
    </recommendedName>
</protein>
<evidence type="ECO:0000256" key="5">
    <source>
        <dbReference type="ARBA" id="ARBA00048462"/>
    </source>
</evidence>
<evidence type="ECO:0000256" key="1">
    <source>
        <dbReference type="ARBA" id="ARBA00013258"/>
    </source>
</evidence>
<feature type="domain" description="Malonyl-CoA:ACP transacylase (MAT)" evidence="8">
    <location>
        <begin position="7"/>
        <end position="309"/>
    </location>
</feature>
<dbReference type="OrthoDB" id="9808564at2"/>
<dbReference type="InterPro" id="IPR014043">
    <property type="entry name" value="Acyl_transferase_dom"/>
</dbReference>
<accession>A0A1Y0I7T9</accession>
<dbReference type="InterPro" id="IPR016035">
    <property type="entry name" value="Acyl_Trfase/lysoPLipase"/>
</dbReference>